<evidence type="ECO:0000313" key="1">
    <source>
        <dbReference type="EMBL" id="MDJ1485864.1"/>
    </source>
</evidence>
<proteinExistence type="predicted"/>
<organism evidence="1 2">
    <name type="scientific">Xanthocytophaga flava</name>
    <dbReference type="NCBI Taxonomy" id="3048013"/>
    <lineage>
        <taxon>Bacteria</taxon>
        <taxon>Pseudomonadati</taxon>
        <taxon>Bacteroidota</taxon>
        <taxon>Cytophagia</taxon>
        <taxon>Cytophagales</taxon>
        <taxon>Rhodocytophagaceae</taxon>
        <taxon>Xanthocytophaga</taxon>
    </lineage>
</organism>
<name>A0AAE3UA74_9BACT</name>
<protein>
    <submittedName>
        <fullName evidence="1">Uncharacterized protein</fullName>
    </submittedName>
</protein>
<dbReference type="Proteomes" id="UP001241110">
    <property type="component" value="Unassembled WGS sequence"/>
</dbReference>
<dbReference type="RefSeq" id="WP_313988980.1">
    <property type="nucleotide sequence ID" value="NZ_JASJOS010000024.1"/>
</dbReference>
<gene>
    <name evidence="1" type="ORF">QNI16_35610</name>
</gene>
<sequence length="92" mass="10271">MSEKDPQLSGAKLIKKGLNGTLVVNTQNIRFLIKPESIHCVHLNPDMTANFASLEQLFAHANKLQWGTKLTHINQIQIQHIFRVPGSAPDNC</sequence>
<evidence type="ECO:0000313" key="2">
    <source>
        <dbReference type="Proteomes" id="UP001241110"/>
    </source>
</evidence>
<comment type="caution">
    <text evidence="1">The sequence shown here is derived from an EMBL/GenBank/DDBJ whole genome shotgun (WGS) entry which is preliminary data.</text>
</comment>
<dbReference type="EMBL" id="JASJOS010000024">
    <property type="protein sequence ID" value="MDJ1485864.1"/>
    <property type="molecule type" value="Genomic_DNA"/>
</dbReference>
<reference evidence="1" key="1">
    <citation type="submission" date="2023-05" db="EMBL/GenBank/DDBJ databases">
        <authorList>
            <person name="Zhang X."/>
        </authorList>
    </citation>
    <scope>NUCLEOTIDE SEQUENCE</scope>
    <source>
        <strain evidence="1">YF14B1</strain>
    </source>
</reference>
<accession>A0AAE3UA74</accession>
<dbReference type="AlphaFoldDB" id="A0AAE3UA74"/>